<protein>
    <submittedName>
        <fullName evidence="1">Uncharacterized protein</fullName>
    </submittedName>
</protein>
<evidence type="ECO:0000313" key="2">
    <source>
        <dbReference type="Proteomes" id="UP000326396"/>
    </source>
</evidence>
<accession>A0A5N6PDB6</accession>
<comment type="caution">
    <text evidence="1">The sequence shown here is derived from an EMBL/GenBank/DDBJ whole genome shotgun (WGS) entry which is preliminary data.</text>
</comment>
<evidence type="ECO:0000313" key="1">
    <source>
        <dbReference type="EMBL" id="KAD6119327.1"/>
    </source>
</evidence>
<gene>
    <name evidence="1" type="ORF">E3N88_10598</name>
</gene>
<dbReference type="EMBL" id="SZYD01000005">
    <property type="protein sequence ID" value="KAD6119327.1"/>
    <property type="molecule type" value="Genomic_DNA"/>
</dbReference>
<dbReference type="OrthoDB" id="1880850at2759"/>
<dbReference type="Proteomes" id="UP000326396">
    <property type="component" value="Linkage Group LG13"/>
</dbReference>
<dbReference type="AlphaFoldDB" id="A0A5N6PDB6"/>
<sequence>MLLVLLQLPSNKEKEAAQIWNKIITSFQVEDLINNRKMNLLIAPQSVDRELDLIPRLCFFLQERYYWIAGNYKMTANLISKDPLNTH</sequence>
<reference evidence="1 2" key="1">
    <citation type="submission" date="2019-05" db="EMBL/GenBank/DDBJ databases">
        <title>Mikania micrantha, genome provides insights into the molecular mechanism of rapid growth.</title>
        <authorList>
            <person name="Liu B."/>
        </authorList>
    </citation>
    <scope>NUCLEOTIDE SEQUENCE [LARGE SCALE GENOMIC DNA]</scope>
    <source>
        <strain evidence="1">NLD-2019</strain>
        <tissue evidence="1">Leaf</tissue>
    </source>
</reference>
<name>A0A5N6PDB6_9ASTR</name>
<organism evidence="1 2">
    <name type="scientific">Mikania micrantha</name>
    <name type="common">bitter vine</name>
    <dbReference type="NCBI Taxonomy" id="192012"/>
    <lineage>
        <taxon>Eukaryota</taxon>
        <taxon>Viridiplantae</taxon>
        <taxon>Streptophyta</taxon>
        <taxon>Embryophyta</taxon>
        <taxon>Tracheophyta</taxon>
        <taxon>Spermatophyta</taxon>
        <taxon>Magnoliopsida</taxon>
        <taxon>eudicotyledons</taxon>
        <taxon>Gunneridae</taxon>
        <taxon>Pentapetalae</taxon>
        <taxon>asterids</taxon>
        <taxon>campanulids</taxon>
        <taxon>Asterales</taxon>
        <taxon>Asteraceae</taxon>
        <taxon>Asteroideae</taxon>
        <taxon>Heliantheae alliance</taxon>
        <taxon>Eupatorieae</taxon>
        <taxon>Mikania</taxon>
    </lineage>
</organism>
<proteinExistence type="predicted"/>
<keyword evidence="2" id="KW-1185">Reference proteome</keyword>